<dbReference type="Proteomes" id="UP000823598">
    <property type="component" value="Unassembled WGS sequence"/>
</dbReference>
<feature type="transmembrane region" description="Helical" evidence="1">
    <location>
        <begin position="301"/>
        <end position="319"/>
    </location>
</feature>
<reference evidence="3" key="2">
    <citation type="journal article" date="2021" name="PeerJ">
        <title>Extensive microbial diversity within the chicken gut microbiome revealed by metagenomics and culture.</title>
        <authorList>
            <person name="Gilroy R."/>
            <person name="Ravi A."/>
            <person name="Getino M."/>
            <person name="Pursley I."/>
            <person name="Horton D.L."/>
            <person name="Alikhan N.F."/>
            <person name="Baker D."/>
            <person name="Gharbi K."/>
            <person name="Hall N."/>
            <person name="Watson M."/>
            <person name="Adriaenssens E.M."/>
            <person name="Foster-Nyarko E."/>
            <person name="Jarju S."/>
            <person name="Secka A."/>
            <person name="Antonio M."/>
            <person name="Oren A."/>
            <person name="Chaudhuri R.R."/>
            <person name="La Ragione R."/>
            <person name="Hildebrand F."/>
            <person name="Pallen M.J."/>
        </authorList>
    </citation>
    <scope>NUCLEOTIDE SEQUENCE</scope>
    <source>
        <strain evidence="3">6919</strain>
    </source>
</reference>
<comment type="caution">
    <text evidence="3">The sequence shown here is derived from an EMBL/GenBank/DDBJ whole genome shotgun (WGS) entry which is preliminary data.</text>
</comment>
<keyword evidence="1" id="KW-0812">Transmembrane</keyword>
<evidence type="ECO:0000313" key="4">
    <source>
        <dbReference type="Proteomes" id="UP000823598"/>
    </source>
</evidence>
<feature type="transmembrane region" description="Helical" evidence="1">
    <location>
        <begin position="325"/>
        <end position="348"/>
    </location>
</feature>
<dbReference type="SUPFAM" id="SSF53448">
    <property type="entry name" value="Nucleotide-diphospho-sugar transferases"/>
    <property type="match status" value="1"/>
</dbReference>
<dbReference type="Gene3D" id="3.90.550.10">
    <property type="entry name" value="Spore Coat Polysaccharide Biosynthesis Protein SpsA, Chain A"/>
    <property type="match status" value="1"/>
</dbReference>
<feature type="transmembrane region" description="Helical" evidence="1">
    <location>
        <begin position="6"/>
        <end position="29"/>
    </location>
</feature>
<proteinExistence type="predicted"/>
<dbReference type="Pfam" id="PF00535">
    <property type="entry name" value="Glycos_transf_2"/>
    <property type="match status" value="1"/>
</dbReference>
<dbReference type="EMBL" id="JADIMC010000075">
    <property type="protein sequence ID" value="MBO8476650.1"/>
    <property type="molecule type" value="Genomic_DNA"/>
</dbReference>
<dbReference type="InterPro" id="IPR001173">
    <property type="entry name" value="Glyco_trans_2-like"/>
</dbReference>
<keyword evidence="1" id="KW-0472">Membrane</keyword>
<name>A0A9D9IR49_9BACT</name>
<gene>
    <name evidence="3" type="ORF">IAB88_06625</name>
</gene>
<feature type="domain" description="Glycosyltransferase 2-like" evidence="2">
    <location>
        <begin position="63"/>
        <end position="180"/>
    </location>
</feature>
<reference evidence="3" key="1">
    <citation type="submission" date="2020-10" db="EMBL/GenBank/DDBJ databases">
        <authorList>
            <person name="Gilroy R."/>
        </authorList>
    </citation>
    <scope>NUCLEOTIDE SEQUENCE</scope>
    <source>
        <strain evidence="3">6919</strain>
    </source>
</reference>
<accession>A0A9D9IR49</accession>
<protein>
    <submittedName>
        <fullName evidence="3">Glycosyltransferase family 2 protein</fullName>
    </submittedName>
</protein>
<evidence type="ECO:0000256" key="1">
    <source>
        <dbReference type="SAM" id="Phobius"/>
    </source>
</evidence>
<evidence type="ECO:0000259" key="2">
    <source>
        <dbReference type="Pfam" id="PF00535"/>
    </source>
</evidence>
<dbReference type="InterPro" id="IPR029044">
    <property type="entry name" value="Nucleotide-diphossugar_trans"/>
</dbReference>
<sequence length="393" mass="45032">MQSTESLYLITAIATFCFIIAGIQTIYILRRKFSLKRQIKECQNDFQPPQPISVIVFTDKTNSCFLEQSIPAIMEQSHHDFEVIVINSDSFATTDDILTRLSIKYPSIRTTFIPDTSCNVSIRKLSATLGIKAASNELILMTDADCVPKSKEWLTRMSQKFDGTTGAVIGYCHNGHDNTSGHRYREFDTVMTDSQYLASAIRGHAFRGDRRNLALRKSAFFDNKGYSRTMNLKYGDDDIFLNEIKRFSKIKVELSEESILESKYPIPANFYISDKLHRMFTIGKINPKAIIASRTMTLLRFFYLLSLACLICAGILFLLQNTDEWILPAILTGYSVIIYLTEAIIHILSYRSIAKMLQAPKLFFTIPIFRVWRPIANLRFRSLASRSDNYTWE</sequence>
<keyword evidence="1" id="KW-1133">Transmembrane helix</keyword>
<organism evidence="3 4">
    <name type="scientific">Candidatus Limisoma faecipullorum</name>
    <dbReference type="NCBI Taxonomy" id="2840854"/>
    <lineage>
        <taxon>Bacteria</taxon>
        <taxon>Pseudomonadati</taxon>
        <taxon>Bacteroidota</taxon>
        <taxon>Bacteroidia</taxon>
        <taxon>Bacteroidales</taxon>
        <taxon>Candidatus Limisoma</taxon>
    </lineage>
</organism>
<evidence type="ECO:0000313" key="3">
    <source>
        <dbReference type="EMBL" id="MBO8476650.1"/>
    </source>
</evidence>
<dbReference type="AlphaFoldDB" id="A0A9D9IR49"/>